<evidence type="ECO:0000259" key="11">
    <source>
        <dbReference type="Pfam" id="PF03447"/>
    </source>
</evidence>
<evidence type="ECO:0000256" key="4">
    <source>
        <dbReference type="ARBA" id="ARBA00013213"/>
    </source>
</evidence>
<sequence>MKPKKINIAIVGFGNIGSYFYKTLEKNKKSIITKTGKVPFVKYISAKNINKKRSVKIPKSKRFKNPMYLTSKKDIDVIVELIGGSEGIAKKIVFSALKNKKHVITANKALIAKYGDQLANIAEINKVNLEYEASVAGGVPVVSLIKEDLMTNKINKIYGILNGTTNYILSTMEETEKNFSEVLNDAKKLGFAEN</sequence>
<dbReference type="AlphaFoldDB" id="A0A382Y9K4"/>
<dbReference type="GO" id="GO:0009086">
    <property type="term" value="P:methionine biosynthetic process"/>
    <property type="evidence" value="ECO:0007669"/>
    <property type="project" value="UniProtKB-KW"/>
</dbReference>
<dbReference type="Gene3D" id="3.30.360.10">
    <property type="entry name" value="Dihydrodipicolinate Reductase, domain 2"/>
    <property type="match status" value="1"/>
</dbReference>
<evidence type="ECO:0000259" key="10">
    <source>
        <dbReference type="Pfam" id="PF00742"/>
    </source>
</evidence>
<dbReference type="NCBIfam" id="NF004976">
    <property type="entry name" value="PRK06349.1"/>
    <property type="match status" value="1"/>
</dbReference>
<dbReference type="GO" id="GO:0050661">
    <property type="term" value="F:NADP binding"/>
    <property type="evidence" value="ECO:0007669"/>
    <property type="project" value="InterPro"/>
</dbReference>
<dbReference type="UniPathway" id="UPA00051">
    <property type="reaction ID" value="UER00465"/>
</dbReference>
<keyword evidence="6" id="KW-0028">Amino-acid biosynthesis</keyword>
<name>A0A382Y9K4_9ZZZZ</name>
<evidence type="ECO:0000313" key="12">
    <source>
        <dbReference type="EMBL" id="SVD79511.1"/>
    </source>
</evidence>
<evidence type="ECO:0000256" key="5">
    <source>
        <dbReference type="ARBA" id="ARBA00013376"/>
    </source>
</evidence>
<comment type="pathway">
    <text evidence="2">Amino-acid biosynthesis; L-methionine biosynthesis via de novo pathway; L-homoserine from L-aspartate: step 3/3.</text>
</comment>
<accession>A0A382Y9K4</accession>
<evidence type="ECO:0000256" key="1">
    <source>
        <dbReference type="ARBA" id="ARBA00005056"/>
    </source>
</evidence>
<dbReference type="EMBL" id="UINC01173749">
    <property type="protein sequence ID" value="SVD79511.1"/>
    <property type="molecule type" value="Genomic_DNA"/>
</dbReference>
<dbReference type="InterPro" id="IPR036291">
    <property type="entry name" value="NAD(P)-bd_dom_sf"/>
</dbReference>
<evidence type="ECO:0000256" key="3">
    <source>
        <dbReference type="ARBA" id="ARBA00006753"/>
    </source>
</evidence>
<dbReference type="PANTHER" id="PTHR43331:SF1">
    <property type="entry name" value="HOMOSERINE DEHYDROGENASE"/>
    <property type="match status" value="1"/>
</dbReference>
<dbReference type="Pfam" id="PF03447">
    <property type="entry name" value="NAD_binding_3"/>
    <property type="match status" value="1"/>
</dbReference>
<evidence type="ECO:0000256" key="7">
    <source>
        <dbReference type="ARBA" id="ARBA00022697"/>
    </source>
</evidence>
<comment type="similarity">
    <text evidence="3">Belongs to the homoserine dehydrogenase family.</text>
</comment>
<comment type="pathway">
    <text evidence="1">Amino-acid biosynthesis; L-threonine biosynthesis; L-threonine from L-aspartate: step 3/5.</text>
</comment>
<keyword evidence="8" id="KW-0560">Oxidoreductase</keyword>
<dbReference type="InterPro" id="IPR001342">
    <property type="entry name" value="HDH_cat"/>
</dbReference>
<evidence type="ECO:0000256" key="8">
    <source>
        <dbReference type="ARBA" id="ARBA00023002"/>
    </source>
</evidence>
<evidence type="ECO:0000256" key="9">
    <source>
        <dbReference type="ARBA" id="ARBA00023167"/>
    </source>
</evidence>
<dbReference type="GO" id="GO:0004412">
    <property type="term" value="F:homoserine dehydrogenase activity"/>
    <property type="evidence" value="ECO:0007669"/>
    <property type="project" value="UniProtKB-EC"/>
</dbReference>
<evidence type="ECO:0000256" key="6">
    <source>
        <dbReference type="ARBA" id="ARBA00022605"/>
    </source>
</evidence>
<keyword evidence="9" id="KW-0486">Methionine biosynthesis</keyword>
<dbReference type="PANTHER" id="PTHR43331">
    <property type="entry name" value="HOMOSERINE DEHYDROGENASE"/>
    <property type="match status" value="1"/>
</dbReference>
<feature type="non-terminal residue" evidence="12">
    <location>
        <position position="194"/>
    </location>
</feature>
<feature type="domain" description="Homoserine dehydrogenase catalytic" evidence="10">
    <location>
        <begin position="140"/>
        <end position="193"/>
    </location>
</feature>
<dbReference type="EC" id="1.1.1.3" evidence="4"/>
<dbReference type="Pfam" id="PF00742">
    <property type="entry name" value="Homoserine_dh"/>
    <property type="match status" value="1"/>
</dbReference>
<protein>
    <recommendedName>
        <fullName evidence="5">Homoserine dehydrogenase</fullName>
        <ecNumber evidence="4">1.1.1.3</ecNumber>
    </recommendedName>
</protein>
<dbReference type="GO" id="GO:0009088">
    <property type="term" value="P:threonine biosynthetic process"/>
    <property type="evidence" value="ECO:0007669"/>
    <property type="project" value="UniProtKB-UniPathway"/>
</dbReference>
<evidence type="ECO:0000256" key="2">
    <source>
        <dbReference type="ARBA" id="ARBA00005062"/>
    </source>
</evidence>
<feature type="domain" description="Aspartate/homoserine dehydrogenase NAD-binding" evidence="11">
    <location>
        <begin position="12"/>
        <end position="132"/>
    </location>
</feature>
<gene>
    <name evidence="12" type="ORF">METZ01_LOCUS432365</name>
</gene>
<keyword evidence="7" id="KW-0791">Threonine biosynthesis</keyword>
<dbReference type="InterPro" id="IPR005106">
    <property type="entry name" value="Asp/hSer_DH_NAD-bd"/>
</dbReference>
<proteinExistence type="inferred from homology"/>
<dbReference type="UniPathway" id="UPA00050">
    <property type="reaction ID" value="UER00063"/>
</dbReference>
<organism evidence="12">
    <name type="scientific">marine metagenome</name>
    <dbReference type="NCBI Taxonomy" id="408172"/>
    <lineage>
        <taxon>unclassified sequences</taxon>
        <taxon>metagenomes</taxon>
        <taxon>ecological metagenomes</taxon>
    </lineage>
</organism>
<dbReference type="Gene3D" id="3.40.50.720">
    <property type="entry name" value="NAD(P)-binding Rossmann-like Domain"/>
    <property type="match status" value="1"/>
</dbReference>
<reference evidence="12" key="1">
    <citation type="submission" date="2018-05" db="EMBL/GenBank/DDBJ databases">
        <authorList>
            <person name="Lanie J.A."/>
            <person name="Ng W.-L."/>
            <person name="Kazmierczak K.M."/>
            <person name="Andrzejewski T.M."/>
            <person name="Davidsen T.M."/>
            <person name="Wayne K.J."/>
            <person name="Tettelin H."/>
            <person name="Glass J.I."/>
            <person name="Rusch D."/>
            <person name="Podicherti R."/>
            <person name="Tsui H.-C.T."/>
            <person name="Winkler M.E."/>
        </authorList>
    </citation>
    <scope>NUCLEOTIDE SEQUENCE</scope>
</reference>
<dbReference type="SUPFAM" id="SSF51735">
    <property type="entry name" value="NAD(P)-binding Rossmann-fold domains"/>
    <property type="match status" value="1"/>
</dbReference>